<dbReference type="CDD" id="cd06135">
    <property type="entry name" value="Orn"/>
    <property type="match status" value="1"/>
</dbReference>
<keyword evidence="7" id="KW-1185">Reference proteome</keyword>
<dbReference type="Pfam" id="PF00929">
    <property type="entry name" value="RNase_T"/>
    <property type="match status" value="1"/>
</dbReference>
<protein>
    <submittedName>
        <fullName evidence="6">Oligoribonuclease</fullName>
    </submittedName>
</protein>
<comment type="similarity">
    <text evidence="1">Belongs to the oligoribonuclease family.</text>
</comment>
<evidence type="ECO:0000259" key="5">
    <source>
        <dbReference type="Pfam" id="PF00929"/>
    </source>
</evidence>
<evidence type="ECO:0000256" key="1">
    <source>
        <dbReference type="ARBA" id="ARBA00009921"/>
    </source>
</evidence>
<name>A0ABQ7GP48_DUNSA</name>
<evidence type="ECO:0000256" key="2">
    <source>
        <dbReference type="ARBA" id="ARBA00022722"/>
    </source>
</evidence>
<evidence type="ECO:0000313" key="6">
    <source>
        <dbReference type="EMBL" id="KAF5836385.1"/>
    </source>
</evidence>
<proteinExistence type="inferred from homology"/>
<dbReference type="PANTHER" id="PTHR11046">
    <property type="entry name" value="OLIGORIBONUCLEASE, MITOCHONDRIAL"/>
    <property type="match status" value="1"/>
</dbReference>
<keyword evidence="4" id="KW-0269">Exonuclease</keyword>
<sequence>MNPLKVLKDGSLPHKGWICLLLPPATHCSTNNFPTSLIVLRVPAQGPEIAIFQTNEVMGAMNAWCIEHHGKSGLTKRVSDSTTSMAQAEEKVLSFIKQYVPEPNTAQLAGNSVHVDRMFLVKHMPNFIAHLNYRIVDVSSVKELARRWFPYVNMLQAIAHDVDDLVLRDVLRMILCSVVPE</sequence>
<dbReference type="SUPFAM" id="SSF53098">
    <property type="entry name" value="Ribonuclease H-like"/>
    <property type="match status" value="1"/>
</dbReference>
<feature type="domain" description="Exonuclease" evidence="5">
    <location>
        <begin position="45"/>
        <end position="153"/>
    </location>
</feature>
<dbReference type="EMBL" id="MU069662">
    <property type="protein sequence ID" value="KAF5836385.1"/>
    <property type="molecule type" value="Genomic_DNA"/>
</dbReference>
<evidence type="ECO:0000313" key="7">
    <source>
        <dbReference type="Proteomes" id="UP000815325"/>
    </source>
</evidence>
<dbReference type="Proteomes" id="UP000815325">
    <property type="component" value="Unassembled WGS sequence"/>
</dbReference>
<comment type="caution">
    <text evidence="6">The sequence shown here is derived from an EMBL/GenBank/DDBJ whole genome shotgun (WGS) entry which is preliminary data.</text>
</comment>
<dbReference type="InterPro" id="IPR013520">
    <property type="entry name" value="Ribonucl_H"/>
</dbReference>
<dbReference type="InterPro" id="IPR022894">
    <property type="entry name" value="Oligoribonuclease"/>
</dbReference>
<dbReference type="Gene3D" id="3.30.420.10">
    <property type="entry name" value="Ribonuclease H-like superfamily/Ribonuclease H"/>
    <property type="match status" value="1"/>
</dbReference>
<dbReference type="InterPro" id="IPR012337">
    <property type="entry name" value="RNaseH-like_sf"/>
</dbReference>
<dbReference type="PANTHER" id="PTHR11046:SF0">
    <property type="entry name" value="OLIGORIBONUCLEASE, MITOCHONDRIAL"/>
    <property type="match status" value="1"/>
</dbReference>
<organism evidence="6 7">
    <name type="scientific">Dunaliella salina</name>
    <name type="common">Green alga</name>
    <name type="synonym">Protococcus salinus</name>
    <dbReference type="NCBI Taxonomy" id="3046"/>
    <lineage>
        <taxon>Eukaryota</taxon>
        <taxon>Viridiplantae</taxon>
        <taxon>Chlorophyta</taxon>
        <taxon>core chlorophytes</taxon>
        <taxon>Chlorophyceae</taxon>
        <taxon>CS clade</taxon>
        <taxon>Chlamydomonadales</taxon>
        <taxon>Dunaliellaceae</taxon>
        <taxon>Dunaliella</taxon>
    </lineage>
</organism>
<dbReference type="NCBIfam" id="NF003765">
    <property type="entry name" value="PRK05359.1"/>
    <property type="match status" value="1"/>
</dbReference>
<evidence type="ECO:0000256" key="4">
    <source>
        <dbReference type="ARBA" id="ARBA00022839"/>
    </source>
</evidence>
<evidence type="ECO:0000256" key="3">
    <source>
        <dbReference type="ARBA" id="ARBA00022801"/>
    </source>
</evidence>
<accession>A0ABQ7GP48</accession>
<dbReference type="InterPro" id="IPR036397">
    <property type="entry name" value="RNaseH_sf"/>
</dbReference>
<keyword evidence="3" id="KW-0378">Hydrolase</keyword>
<gene>
    <name evidence="6" type="ORF">DUNSADRAFT_6021</name>
</gene>
<keyword evidence="2" id="KW-0540">Nuclease</keyword>
<reference evidence="6" key="1">
    <citation type="submission" date="2017-08" db="EMBL/GenBank/DDBJ databases">
        <authorList>
            <person name="Polle J.E."/>
            <person name="Barry K."/>
            <person name="Cushman J."/>
            <person name="Schmutz J."/>
            <person name="Tran D."/>
            <person name="Hathwaick L.T."/>
            <person name="Yim W.C."/>
            <person name="Jenkins J."/>
            <person name="Mckie-Krisberg Z.M."/>
            <person name="Prochnik S."/>
            <person name="Lindquist E."/>
            <person name="Dockter R.B."/>
            <person name="Adam C."/>
            <person name="Molina H."/>
            <person name="Bunkerborg J."/>
            <person name="Jin E."/>
            <person name="Buchheim M."/>
            <person name="Magnuson J."/>
        </authorList>
    </citation>
    <scope>NUCLEOTIDE SEQUENCE</scope>
    <source>
        <strain evidence="6">CCAP 19/18</strain>
    </source>
</reference>